<organism evidence="1 2">
    <name type="scientific">Cohnella rhizosphaerae</name>
    <dbReference type="NCBI Taxonomy" id="1457232"/>
    <lineage>
        <taxon>Bacteria</taxon>
        <taxon>Bacillati</taxon>
        <taxon>Bacillota</taxon>
        <taxon>Bacilli</taxon>
        <taxon>Bacillales</taxon>
        <taxon>Paenibacillaceae</taxon>
        <taxon>Cohnella</taxon>
    </lineage>
</organism>
<gene>
    <name evidence="1" type="ORF">OMP40_23895</name>
</gene>
<evidence type="ECO:0000313" key="1">
    <source>
        <dbReference type="EMBL" id="MDG0812063.1"/>
    </source>
</evidence>
<comment type="caution">
    <text evidence="1">The sequence shown here is derived from an EMBL/GenBank/DDBJ whole genome shotgun (WGS) entry which is preliminary data.</text>
</comment>
<dbReference type="RefSeq" id="WP_277537994.1">
    <property type="nucleotide sequence ID" value="NZ_JAPDIA010000008.1"/>
</dbReference>
<sequence length="81" mass="9411">MVLPRTVELQEWRHLRKARTGQIEQRASSLWARETTQIDGVREYIHGDRMSRIHWNATARTGGVEVEGIRTRGAAPLRHRP</sequence>
<accession>A0A9X4KWY7</accession>
<reference evidence="1" key="1">
    <citation type="submission" date="2022-10" db="EMBL/GenBank/DDBJ databases">
        <title>Comparative genomic analysis of Cohnella hashimotonis sp. nov., isolated from the International Space Station.</title>
        <authorList>
            <person name="Simpson A."/>
            <person name="Venkateswaran K."/>
        </authorList>
    </citation>
    <scope>NUCLEOTIDE SEQUENCE</scope>
    <source>
        <strain evidence="1">DSM 28161</strain>
    </source>
</reference>
<keyword evidence="2" id="KW-1185">Reference proteome</keyword>
<proteinExistence type="predicted"/>
<dbReference type="AlphaFoldDB" id="A0A9X4KWY7"/>
<evidence type="ECO:0000313" key="2">
    <source>
        <dbReference type="Proteomes" id="UP001153404"/>
    </source>
</evidence>
<protein>
    <submittedName>
        <fullName evidence="1">DUF58 domain-containing protein</fullName>
    </submittedName>
</protein>
<dbReference type="EMBL" id="JAPDIA010000008">
    <property type="protein sequence ID" value="MDG0812063.1"/>
    <property type="molecule type" value="Genomic_DNA"/>
</dbReference>
<name>A0A9X4KWY7_9BACL</name>
<dbReference type="Proteomes" id="UP001153404">
    <property type="component" value="Unassembled WGS sequence"/>
</dbReference>